<dbReference type="FunCoup" id="A0A6P5KVF2">
    <property type="interactions" value="378"/>
</dbReference>
<dbReference type="Pfam" id="PF01023">
    <property type="entry name" value="S_100"/>
    <property type="match status" value="1"/>
</dbReference>
<dbReference type="GO" id="GO:0048306">
    <property type="term" value="F:calcium-dependent protein binding"/>
    <property type="evidence" value="ECO:0007669"/>
    <property type="project" value="TreeGrafter"/>
</dbReference>
<dbReference type="PROSITE" id="PS00018">
    <property type="entry name" value="EF_HAND_1"/>
    <property type="match status" value="1"/>
</dbReference>
<protein>
    <recommendedName>
        <fullName evidence="4">Protein S100</fullName>
    </recommendedName>
    <alternativeName>
        <fullName evidence="4">S100 calcium-binding protein</fullName>
    </alternativeName>
</protein>
<reference evidence="7" key="1">
    <citation type="submission" date="2025-08" db="UniProtKB">
        <authorList>
            <consortium name="RefSeq"/>
        </authorList>
    </citation>
    <scope>IDENTIFICATION</scope>
    <source>
        <tissue evidence="7">Spleen</tissue>
    </source>
</reference>
<dbReference type="RefSeq" id="XP_020847661.1">
    <property type="nucleotide sequence ID" value="XM_020992002.1"/>
</dbReference>
<evidence type="ECO:0000259" key="5">
    <source>
        <dbReference type="PROSITE" id="PS50222"/>
    </source>
</evidence>
<dbReference type="GO" id="GO:0005634">
    <property type="term" value="C:nucleus"/>
    <property type="evidence" value="ECO:0007669"/>
    <property type="project" value="TreeGrafter"/>
</dbReference>
<dbReference type="OMA" id="KERAHYW"/>
<dbReference type="InParanoid" id="A0A6P5KVF2"/>
<evidence type="ECO:0000256" key="2">
    <source>
        <dbReference type="ARBA" id="ARBA00022723"/>
    </source>
</evidence>
<comment type="similarity">
    <text evidence="1 4">Belongs to the S-100 family.</text>
</comment>
<gene>
    <name evidence="7" type="primary">S100A6</name>
</gene>
<dbReference type="InterPro" id="IPR002048">
    <property type="entry name" value="EF_hand_dom"/>
</dbReference>
<evidence type="ECO:0000256" key="1">
    <source>
        <dbReference type="ARBA" id="ARBA00007323"/>
    </source>
</evidence>
<evidence type="ECO:0000256" key="4">
    <source>
        <dbReference type="RuleBase" id="RU361184"/>
    </source>
</evidence>
<dbReference type="AlphaFoldDB" id="A0A6P5KVF2"/>
<dbReference type="PANTHER" id="PTHR11639">
    <property type="entry name" value="S100 CALCIUM-BINDING PROTEIN"/>
    <property type="match status" value="1"/>
</dbReference>
<dbReference type="SUPFAM" id="SSF47473">
    <property type="entry name" value="EF-hand"/>
    <property type="match status" value="1"/>
</dbReference>
<dbReference type="SMART" id="SM00054">
    <property type="entry name" value="EFh"/>
    <property type="match status" value="1"/>
</dbReference>
<organism evidence="6 7">
    <name type="scientific">Phascolarctos cinereus</name>
    <name type="common">Koala</name>
    <dbReference type="NCBI Taxonomy" id="38626"/>
    <lineage>
        <taxon>Eukaryota</taxon>
        <taxon>Metazoa</taxon>
        <taxon>Chordata</taxon>
        <taxon>Craniata</taxon>
        <taxon>Vertebrata</taxon>
        <taxon>Euteleostomi</taxon>
        <taxon>Mammalia</taxon>
        <taxon>Metatheria</taxon>
        <taxon>Diprotodontia</taxon>
        <taxon>Phascolarctidae</taxon>
        <taxon>Phascolarctos</taxon>
    </lineage>
</organism>
<dbReference type="CTD" id="6277"/>
<evidence type="ECO:0000313" key="7">
    <source>
        <dbReference type="RefSeq" id="XP_020847661.1"/>
    </source>
</evidence>
<sequence length="92" mass="10218">MEGVGVLNEAICVVIGVFHKYSSREGDKNTLSKKEMKELIQNELLGSKIEDADVAALMNSLDQDGDQEVNFQEFFSFLGALAMLYNELLKGE</sequence>
<accession>A0A6P5KVF2</accession>
<keyword evidence="6" id="KW-1185">Reference proteome</keyword>
<dbReference type="PANTHER" id="PTHR11639:SF80">
    <property type="entry name" value="PROTEIN S100-A6"/>
    <property type="match status" value="1"/>
</dbReference>
<dbReference type="Gene3D" id="1.10.238.10">
    <property type="entry name" value="EF-hand"/>
    <property type="match status" value="1"/>
</dbReference>
<dbReference type="GO" id="GO:0044548">
    <property type="term" value="F:S100 protein binding"/>
    <property type="evidence" value="ECO:0007669"/>
    <property type="project" value="TreeGrafter"/>
</dbReference>
<dbReference type="InterPro" id="IPR013787">
    <property type="entry name" value="S100_Ca-bd_sub"/>
</dbReference>
<keyword evidence="2 4" id="KW-0479">Metal-binding</keyword>
<proteinExistence type="inferred from homology"/>
<dbReference type="InterPro" id="IPR018247">
    <property type="entry name" value="EF_Hand_1_Ca_BS"/>
</dbReference>
<name>A0A6P5KVF2_PHACI</name>
<feature type="domain" description="EF-hand" evidence="5">
    <location>
        <begin position="49"/>
        <end position="84"/>
    </location>
</feature>
<dbReference type="GeneID" id="110212132"/>
<dbReference type="KEGG" id="pcw:110212132"/>
<dbReference type="GO" id="GO:0048471">
    <property type="term" value="C:perinuclear region of cytoplasm"/>
    <property type="evidence" value="ECO:0007669"/>
    <property type="project" value="TreeGrafter"/>
</dbReference>
<dbReference type="InterPro" id="IPR001751">
    <property type="entry name" value="S100/CaBP7/8-like_CS"/>
</dbReference>
<evidence type="ECO:0000313" key="6">
    <source>
        <dbReference type="Proteomes" id="UP000515140"/>
    </source>
</evidence>
<keyword evidence="3 4" id="KW-0106">Calcium</keyword>
<dbReference type="InterPro" id="IPR011992">
    <property type="entry name" value="EF-hand-dom_pair"/>
</dbReference>
<dbReference type="GO" id="GO:0005615">
    <property type="term" value="C:extracellular space"/>
    <property type="evidence" value="ECO:0007669"/>
    <property type="project" value="TreeGrafter"/>
</dbReference>
<dbReference type="Proteomes" id="UP000515140">
    <property type="component" value="Unplaced"/>
</dbReference>
<dbReference type="PROSITE" id="PS50222">
    <property type="entry name" value="EF_HAND_2"/>
    <property type="match status" value="1"/>
</dbReference>
<dbReference type="PROSITE" id="PS00303">
    <property type="entry name" value="S100_CABP"/>
    <property type="match status" value="1"/>
</dbReference>
<dbReference type="GO" id="GO:0005509">
    <property type="term" value="F:calcium ion binding"/>
    <property type="evidence" value="ECO:0007669"/>
    <property type="project" value="InterPro"/>
</dbReference>
<evidence type="ECO:0000256" key="3">
    <source>
        <dbReference type="ARBA" id="ARBA00022837"/>
    </source>
</evidence>
<dbReference type="SMART" id="SM01394">
    <property type="entry name" value="S_100"/>
    <property type="match status" value="1"/>
</dbReference>